<dbReference type="Gene3D" id="3.30.565.10">
    <property type="entry name" value="Histidine kinase-like ATPase, C-terminal domain"/>
    <property type="match status" value="1"/>
</dbReference>
<evidence type="ECO:0000256" key="1">
    <source>
        <dbReference type="ARBA" id="ARBA00000085"/>
    </source>
</evidence>
<dbReference type="EC" id="2.7.13.3" evidence="4"/>
<feature type="domain" description="PAS" evidence="17">
    <location>
        <begin position="43"/>
        <end position="84"/>
    </location>
</feature>
<keyword evidence="9 19" id="KW-0418">Kinase</keyword>
<evidence type="ECO:0000256" key="2">
    <source>
        <dbReference type="ARBA" id="ARBA00004141"/>
    </source>
</evidence>
<dbReference type="PRINTS" id="PR00344">
    <property type="entry name" value="BCTRLSENSOR"/>
</dbReference>
<evidence type="ECO:0000259" key="17">
    <source>
        <dbReference type="PROSITE" id="PS50112"/>
    </source>
</evidence>
<dbReference type="SUPFAM" id="SSF55785">
    <property type="entry name" value="PYP-like sensor domain (PAS domain)"/>
    <property type="match status" value="1"/>
</dbReference>
<dbReference type="InterPro" id="IPR004358">
    <property type="entry name" value="Sig_transdc_His_kin-like_C"/>
</dbReference>
<evidence type="ECO:0000256" key="6">
    <source>
        <dbReference type="ARBA" id="ARBA00022679"/>
    </source>
</evidence>
<evidence type="ECO:0000256" key="11">
    <source>
        <dbReference type="ARBA" id="ARBA00022989"/>
    </source>
</evidence>
<keyword evidence="12" id="KW-0902">Two-component regulatory system</keyword>
<evidence type="ECO:0000256" key="9">
    <source>
        <dbReference type="ARBA" id="ARBA00022777"/>
    </source>
</evidence>
<dbReference type="Proteomes" id="UP000186456">
    <property type="component" value="Unassembled WGS sequence"/>
</dbReference>
<dbReference type="GO" id="GO:0005524">
    <property type="term" value="F:ATP binding"/>
    <property type="evidence" value="ECO:0007669"/>
    <property type="project" value="UniProtKB-KW"/>
</dbReference>
<evidence type="ECO:0000313" key="20">
    <source>
        <dbReference type="Proteomes" id="UP000186456"/>
    </source>
</evidence>
<gene>
    <name evidence="19" type="ORF">SAMN04487788_2884</name>
</gene>
<dbReference type="GO" id="GO:0000155">
    <property type="term" value="F:phosphorelay sensor kinase activity"/>
    <property type="evidence" value="ECO:0007669"/>
    <property type="project" value="InterPro"/>
</dbReference>
<dbReference type="GO" id="GO:0030295">
    <property type="term" value="F:protein kinase activator activity"/>
    <property type="evidence" value="ECO:0007669"/>
    <property type="project" value="TreeGrafter"/>
</dbReference>
<evidence type="ECO:0000256" key="13">
    <source>
        <dbReference type="ARBA" id="ARBA00023136"/>
    </source>
</evidence>
<evidence type="ECO:0000256" key="8">
    <source>
        <dbReference type="ARBA" id="ARBA00022741"/>
    </source>
</evidence>
<keyword evidence="13" id="KW-0472">Membrane</keyword>
<evidence type="ECO:0000256" key="7">
    <source>
        <dbReference type="ARBA" id="ARBA00022692"/>
    </source>
</evidence>
<evidence type="ECO:0000256" key="3">
    <source>
        <dbReference type="ARBA" id="ARBA00004236"/>
    </source>
</evidence>
<proteinExistence type="predicted"/>
<dbReference type="PANTHER" id="PTHR42878:SF7">
    <property type="entry name" value="SENSOR HISTIDINE KINASE GLRK"/>
    <property type="match status" value="1"/>
</dbReference>
<dbReference type="GO" id="GO:0005886">
    <property type="term" value="C:plasma membrane"/>
    <property type="evidence" value="ECO:0007669"/>
    <property type="project" value="UniProtKB-SubCell"/>
</dbReference>
<dbReference type="SMART" id="SM00086">
    <property type="entry name" value="PAC"/>
    <property type="match status" value="1"/>
</dbReference>
<evidence type="ECO:0000313" key="19">
    <source>
        <dbReference type="EMBL" id="SDP30058.1"/>
    </source>
</evidence>
<evidence type="ECO:0000259" key="18">
    <source>
        <dbReference type="PROSITE" id="PS50113"/>
    </source>
</evidence>
<dbReference type="NCBIfam" id="TIGR00229">
    <property type="entry name" value="sensory_box"/>
    <property type="match status" value="1"/>
</dbReference>
<keyword evidence="7" id="KW-0812">Transmembrane</keyword>
<feature type="compositionally biased region" description="Pro residues" evidence="15">
    <location>
        <begin position="1"/>
        <end position="17"/>
    </location>
</feature>
<dbReference type="CDD" id="cd00130">
    <property type="entry name" value="PAS"/>
    <property type="match status" value="1"/>
</dbReference>
<feature type="region of interest" description="Disordered" evidence="15">
    <location>
        <begin position="1"/>
        <end position="29"/>
    </location>
</feature>
<dbReference type="PROSITE" id="PS50113">
    <property type="entry name" value="PAC"/>
    <property type="match status" value="1"/>
</dbReference>
<dbReference type="Gene3D" id="3.30.450.20">
    <property type="entry name" value="PAS domain"/>
    <property type="match status" value="1"/>
</dbReference>
<reference evidence="19 20" key="1">
    <citation type="submission" date="2016-10" db="EMBL/GenBank/DDBJ databases">
        <authorList>
            <person name="de Groot N.N."/>
        </authorList>
    </citation>
    <scope>NUCLEOTIDE SEQUENCE [LARGE SCALE GENOMIC DNA]</scope>
    <source>
        <strain evidence="19 20">StLB037</strain>
    </source>
</reference>
<evidence type="ECO:0000259" key="16">
    <source>
        <dbReference type="PROSITE" id="PS50109"/>
    </source>
</evidence>
<organism evidence="19 20">
    <name type="scientific">Microbacterium testaceum (strain StLB037)</name>
    <dbReference type="NCBI Taxonomy" id="979556"/>
    <lineage>
        <taxon>Bacteria</taxon>
        <taxon>Bacillati</taxon>
        <taxon>Actinomycetota</taxon>
        <taxon>Actinomycetes</taxon>
        <taxon>Micrococcales</taxon>
        <taxon>Microbacteriaceae</taxon>
        <taxon>Microbacterium</taxon>
    </lineage>
</organism>
<feature type="domain" description="Histidine kinase" evidence="16">
    <location>
        <begin position="158"/>
        <end position="363"/>
    </location>
</feature>
<dbReference type="PROSITE" id="PS50109">
    <property type="entry name" value="HIS_KIN"/>
    <property type="match status" value="1"/>
</dbReference>
<evidence type="ECO:0000256" key="5">
    <source>
        <dbReference type="ARBA" id="ARBA00022553"/>
    </source>
</evidence>
<dbReference type="InterPro" id="IPR036890">
    <property type="entry name" value="HATPase_C_sf"/>
</dbReference>
<keyword evidence="10" id="KW-0067">ATP-binding</keyword>
<evidence type="ECO:0000256" key="14">
    <source>
        <dbReference type="ARBA" id="ARBA00039401"/>
    </source>
</evidence>
<keyword evidence="5" id="KW-0597">Phosphoprotein</keyword>
<dbReference type="SUPFAM" id="SSF55874">
    <property type="entry name" value="ATPase domain of HSP90 chaperone/DNA topoisomerase II/histidine kinase"/>
    <property type="match status" value="1"/>
</dbReference>
<evidence type="ECO:0000256" key="4">
    <source>
        <dbReference type="ARBA" id="ARBA00012438"/>
    </source>
</evidence>
<dbReference type="InterPro" id="IPR001610">
    <property type="entry name" value="PAC"/>
</dbReference>
<dbReference type="InterPro" id="IPR000014">
    <property type="entry name" value="PAS"/>
</dbReference>
<accession>A0A1H0RM66</accession>
<dbReference type="InterPro" id="IPR036097">
    <property type="entry name" value="HisK_dim/P_sf"/>
</dbReference>
<protein>
    <recommendedName>
        <fullName evidence="14">Sensor-like histidine kinase SenX3</fullName>
        <ecNumber evidence="4">2.7.13.3</ecNumber>
    </recommendedName>
</protein>
<dbReference type="SMART" id="SM00387">
    <property type="entry name" value="HATPase_c"/>
    <property type="match status" value="1"/>
</dbReference>
<sequence>MTTVPNEPPVSPAPPGVDPDHPLTSIRRSIPRDWDEQVDLFAIVKLDSGGFVRGWNLGAERIKGYSEDEILGSHFSRFYREEDRRRGKPDQLLAAAQRDGHVEDTGWRVRSDGSEFWARVTISAIRTDQGQVLGFVKIVRDLTTEKQEADERQSLQRTFAHDLLSPVTALRGYLDLIGEELPPDHRLLRLAGEASDHIVAMAQALMADVNTAAERGRRRASLDLIARGAVSLVLPGDAPGRVVFGQMDAVPIWGDVLGLRRAIANVLENAAKYSDDLIEVDVFETDEGAVVRVRDRGRGIHPDDLASITQEGNRGRLADAGDGGRGIGLASVQRIVGAHGGTVRIMSAPGEGTSVSLTIPRADDEVDPVRID</sequence>
<dbReference type="Pfam" id="PF13426">
    <property type="entry name" value="PAS_9"/>
    <property type="match status" value="1"/>
</dbReference>
<keyword evidence="11" id="KW-1133">Transmembrane helix</keyword>
<evidence type="ECO:0000256" key="10">
    <source>
        <dbReference type="ARBA" id="ARBA00022840"/>
    </source>
</evidence>
<dbReference type="GO" id="GO:0000156">
    <property type="term" value="F:phosphorelay response regulator activity"/>
    <property type="evidence" value="ECO:0007669"/>
    <property type="project" value="TreeGrafter"/>
</dbReference>
<evidence type="ECO:0000256" key="12">
    <source>
        <dbReference type="ARBA" id="ARBA00023012"/>
    </source>
</evidence>
<comment type="subcellular location">
    <subcellularLocation>
        <location evidence="3">Cell membrane</location>
    </subcellularLocation>
    <subcellularLocation>
        <location evidence="2">Membrane</location>
        <topology evidence="2">Multi-pass membrane protein</topology>
    </subcellularLocation>
</comment>
<keyword evidence="6" id="KW-0808">Transferase</keyword>
<dbReference type="Pfam" id="PF02518">
    <property type="entry name" value="HATPase_c"/>
    <property type="match status" value="1"/>
</dbReference>
<keyword evidence="8" id="KW-0547">Nucleotide-binding</keyword>
<name>A0A1H0RM66_MICTS</name>
<dbReference type="EMBL" id="FNJN01000007">
    <property type="protein sequence ID" value="SDP30058.1"/>
    <property type="molecule type" value="Genomic_DNA"/>
</dbReference>
<dbReference type="AlphaFoldDB" id="A0A1H0RM66"/>
<dbReference type="InterPro" id="IPR003661">
    <property type="entry name" value="HisK_dim/P_dom"/>
</dbReference>
<dbReference type="PANTHER" id="PTHR42878">
    <property type="entry name" value="TWO-COMPONENT HISTIDINE KINASE"/>
    <property type="match status" value="1"/>
</dbReference>
<dbReference type="InterPro" id="IPR050351">
    <property type="entry name" value="BphY/WalK/GraS-like"/>
</dbReference>
<dbReference type="SUPFAM" id="SSF47384">
    <property type="entry name" value="Homodimeric domain of signal transducing histidine kinase"/>
    <property type="match status" value="1"/>
</dbReference>
<dbReference type="InterPro" id="IPR003594">
    <property type="entry name" value="HATPase_dom"/>
</dbReference>
<dbReference type="InterPro" id="IPR005467">
    <property type="entry name" value="His_kinase_dom"/>
</dbReference>
<dbReference type="InterPro" id="IPR035965">
    <property type="entry name" value="PAS-like_dom_sf"/>
</dbReference>
<feature type="domain" description="PAC" evidence="18">
    <location>
        <begin position="100"/>
        <end position="154"/>
    </location>
</feature>
<comment type="catalytic activity">
    <reaction evidence="1">
        <text>ATP + protein L-histidine = ADP + protein N-phospho-L-histidine.</text>
        <dbReference type="EC" id="2.7.13.3"/>
    </reaction>
</comment>
<dbReference type="InterPro" id="IPR000700">
    <property type="entry name" value="PAS-assoc_C"/>
</dbReference>
<dbReference type="PROSITE" id="PS50112">
    <property type="entry name" value="PAS"/>
    <property type="match status" value="1"/>
</dbReference>
<dbReference type="CDD" id="cd00082">
    <property type="entry name" value="HisKA"/>
    <property type="match status" value="1"/>
</dbReference>
<dbReference type="GO" id="GO:0007234">
    <property type="term" value="P:osmosensory signaling via phosphorelay pathway"/>
    <property type="evidence" value="ECO:0007669"/>
    <property type="project" value="TreeGrafter"/>
</dbReference>
<evidence type="ECO:0000256" key="15">
    <source>
        <dbReference type="SAM" id="MobiDB-lite"/>
    </source>
</evidence>